<organism evidence="3 4">
    <name type="scientific">Anncaliia algerae PRA339</name>
    <dbReference type="NCBI Taxonomy" id="1288291"/>
    <lineage>
        <taxon>Eukaryota</taxon>
        <taxon>Fungi</taxon>
        <taxon>Fungi incertae sedis</taxon>
        <taxon>Microsporidia</taxon>
        <taxon>Tubulinosematoidea</taxon>
        <taxon>Tubulinosematidae</taxon>
        <taxon>Anncaliia</taxon>
    </lineage>
</organism>
<feature type="compositionally biased region" description="Basic and acidic residues" evidence="1">
    <location>
        <begin position="331"/>
        <end position="344"/>
    </location>
</feature>
<proteinExistence type="predicted"/>
<protein>
    <submittedName>
        <fullName evidence="3">Uncharacterized protein</fullName>
    </submittedName>
</protein>
<keyword evidence="2" id="KW-0472">Membrane</keyword>
<reference evidence="4" key="1">
    <citation type="submission" date="2013-02" db="EMBL/GenBank/DDBJ databases">
        <authorList>
            <consortium name="The Broad Institute Genome Sequencing Platform"/>
            <person name="Cuomo C."/>
            <person name="Becnel J."/>
            <person name="Sanscrainte N."/>
            <person name="Walker B."/>
            <person name="Young S.K."/>
            <person name="Zeng Q."/>
            <person name="Gargeya S."/>
            <person name="Fitzgerald M."/>
            <person name="Haas B."/>
            <person name="Abouelleil A."/>
            <person name="Alvarado L."/>
            <person name="Arachchi H.M."/>
            <person name="Berlin A.M."/>
            <person name="Chapman S.B."/>
            <person name="Dewar J."/>
            <person name="Goldberg J."/>
            <person name="Griggs A."/>
            <person name="Gujja S."/>
            <person name="Hansen M."/>
            <person name="Howarth C."/>
            <person name="Imamovic A."/>
            <person name="Larimer J."/>
            <person name="McCowan C."/>
            <person name="Murphy C."/>
            <person name="Neiman D."/>
            <person name="Pearson M."/>
            <person name="Priest M."/>
            <person name="Roberts A."/>
            <person name="Saif S."/>
            <person name="Shea T."/>
            <person name="Sisk P."/>
            <person name="Sykes S."/>
            <person name="Wortman J."/>
            <person name="Nusbaum C."/>
            <person name="Birren B."/>
        </authorList>
    </citation>
    <scope>NUCLEOTIDE SEQUENCE [LARGE SCALE GENOMIC DNA]</scope>
    <source>
        <strain evidence="4">PRA339</strain>
    </source>
</reference>
<keyword evidence="2" id="KW-0812">Transmembrane</keyword>
<dbReference type="VEuPathDB" id="MicrosporidiaDB:H312_03087"/>
<dbReference type="AlphaFoldDB" id="A0A059EXP8"/>
<evidence type="ECO:0000256" key="2">
    <source>
        <dbReference type="SAM" id="Phobius"/>
    </source>
</evidence>
<name>A0A059EXP8_9MICR</name>
<keyword evidence="2" id="KW-1133">Transmembrane helix</keyword>
<dbReference type="EMBL" id="KK365262">
    <property type="protein sequence ID" value="KCZ79514.1"/>
    <property type="molecule type" value="Genomic_DNA"/>
</dbReference>
<dbReference type="Proteomes" id="UP000030655">
    <property type="component" value="Unassembled WGS sequence"/>
</dbReference>
<feature type="region of interest" description="Disordered" evidence="1">
    <location>
        <begin position="292"/>
        <end position="344"/>
    </location>
</feature>
<feature type="compositionally biased region" description="Basic and acidic residues" evidence="1">
    <location>
        <begin position="292"/>
        <end position="322"/>
    </location>
</feature>
<sequence>MLGCIPELICIPIIFICYISSFFVRRINIRKRKDAYLSAGLPLMLEMLKKIEFKNAFHDEDEYRKNSFIKVSFDYLNGNKKEIEKLYKCVFIDEFFCNNKYGIMLGSLLANLQENRMVFLPSKYPSYAWYYLENFFDETLKNKPILEYYFTLIKTKTLLIRDSRPYICSFAYDVEFGITFEKTVKNIWNRINNTSIVNKEFGNNGVKFGKYLFLIFKNEVYESEINKLLKSELKVYDHEFELLFLGVSDPDELVFDIYDNETGFKMQENVNVCNFAVFKNLNYSPYEKQSIKEERLKKEKDNKEKEEKEKEEKEREEKERAERKRRKKEKREREERKKSEGKKE</sequence>
<dbReference type="HOGENOM" id="CLU_069396_0_0_1"/>
<dbReference type="OrthoDB" id="2197598at2759"/>
<evidence type="ECO:0000256" key="1">
    <source>
        <dbReference type="SAM" id="MobiDB-lite"/>
    </source>
</evidence>
<keyword evidence="4" id="KW-1185">Reference proteome</keyword>
<gene>
    <name evidence="3" type="ORF">H312_03087</name>
</gene>
<evidence type="ECO:0000313" key="3">
    <source>
        <dbReference type="EMBL" id="KCZ79514.1"/>
    </source>
</evidence>
<feature type="transmembrane region" description="Helical" evidence="2">
    <location>
        <begin position="6"/>
        <end position="24"/>
    </location>
</feature>
<accession>A0A059EXP8</accession>
<evidence type="ECO:0000313" key="4">
    <source>
        <dbReference type="Proteomes" id="UP000030655"/>
    </source>
</evidence>
<reference evidence="3 4" key="2">
    <citation type="submission" date="2014-03" db="EMBL/GenBank/DDBJ databases">
        <title>The Genome Sequence of Anncaliia algerae insect isolate PRA339.</title>
        <authorList>
            <consortium name="The Broad Institute Genome Sequencing Platform"/>
            <consortium name="The Broad Institute Genome Sequencing Center for Infectious Disease"/>
            <person name="Cuomo C."/>
            <person name="Becnel J."/>
            <person name="Sanscrainte N."/>
            <person name="Walker B."/>
            <person name="Young S.K."/>
            <person name="Zeng Q."/>
            <person name="Gargeya S."/>
            <person name="Fitzgerald M."/>
            <person name="Haas B."/>
            <person name="Abouelleil A."/>
            <person name="Alvarado L."/>
            <person name="Arachchi H.M."/>
            <person name="Berlin A.M."/>
            <person name="Chapman S.B."/>
            <person name="Dewar J."/>
            <person name="Goldberg J."/>
            <person name="Griggs A."/>
            <person name="Gujja S."/>
            <person name="Hansen M."/>
            <person name="Howarth C."/>
            <person name="Imamovic A."/>
            <person name="Larimer J."/>
            <person name="McCowan C."/>
            <person name="Murphy C."/>
            <person name="Neiman D."/>
            <person name="Pearson M."/>
            <person name="Priest M."/>
            <person name="Roberts A."/>
            <person name="Saif S."/>
            <person name="Shea T."/>
            <person name="Sisk P."/>
            <person name="Sykes S."/>
            <person name="Wortman J."/>
            <person name="Nusbaum C."/>
            <person name="Birren B."/>
        </authorList>
    </citation>
    <scope>NUCLEOTIDE SEQUENCE [LARGE SCALE GENOMIC DNA]</scope>
    <source>
        <strain evidence="3 4">PRA339</strain>
    </source>
</reference>